<evidence type="ECO:0000313" key="5">
    <source>
        <dbReference type="EMBL" id="NNM47723.1"/>
    </source>
</evidence>
<protein>
    <submittedName>
        <fullName evidence="5">GntR family transcriptional regulator</fullName>
    </submittedName>
</protein>
<evidence type="ECO:0000256" key="2">
    <source>
        <dbReference type="ARBA" id="ARBA00023125"/>
    </source>
</evidence>
<keyword evidence="2" id="KW-0238">DNA-binding</keyword>
<dbReference type="InterPro" id="IPR036388">
    <property type="entry name" value="WH-like_DNA-bd_sf"/>
</dbReference>
<dbReference type="GO" id="GO:0003677">
    <property type="term" value="F:DNA binding"/>
    <property type="evidence" value="ECO:0007669"/>
    <property type="project" value="UniProtKB-KW"/>
</dbReference>
<comment type="caution">
    <text evidence="5">The sequence shown here is derived from an EMBL/GenBank/DDBJ whole genome shotgun (WGS) entry which is preliminary data.</text>
</comment>
<dbReference type="SUPFAM" id="SSF46785">
    <property type="entry name" value="Winged helix' DNA-binding domain"/>
    <property type="match status" value="1"/>
</dbReference>
<keyword evidence="3" id="KW-0804">Transcription</keyword>
<dbReference type="PANTHER" id="PTHR43537">
    <property type="entry name" value="TRANSCRIPTIONAL REGULATOR, GNTR FAMILY"/>
    <property type="match status" value="1"/>
</dbReference>
<dbReference type="Pfam" id="PF07729">
    <property type="entry name" value="FCD"/>
    <property type="match status" value="1"/>
</dbReference>
<evidence type="ECO:0000256" key="1">
    <source>
        <dbReference type="ARBA" id="ARBA00023015"/>
    </source>
</evidence>
<proteinExistence type="predicted"/>
<dbReference type="InterPro" id="IPR011711">
    <property type="entry name" value="GntR_C"/>
</dbReference>
<dbReference type="InterPro" id="IPR008920">
    <property type="entry name" value="TF_FadR/GntR_C"/>
</dbReference>
<keyword evidence="1" id="KW-0805">Transcription regulation</keyword>
<dbReference type="EMBL" id="JABEPQ010000004">
    <property type="protein sequence ID" value="NNM47723.1"/>
    <property type="molecule type" value="Genomic_DNA"/>
</dbReference>
<dbReference type="RefSeq" id="WP_171244831.1">
    <property type="nucleotide sequence ID" value="NZ_JABEPQ010000004.1"/>
</dbReference>
<dbReference type="Gene3D" id="1.10.10.10">
    <property type="entry name" value="Winged helix-like DNA-binding domain superfamily/Winged helix DNA-binding domain"/>
    <property type="match status" value="1"/>
</dbReference>
<reference evidence="5 6" key="1">
    <citation type="submission" date="2020-04" db="EMBL/GenBank/DDBJ databases">
        <title>Knoellia sp. isolate from air conditioner.</title>
        <authorList>
            <person name="Chea S."/>
            <person name="Kim D.-U."/>
        </authorList>
    </citation>
    <scope>NUCLEOTIDE SEQUENCE [LARGE SCALE GENOMIC DNA]</scope>
    <source>
        <strain evidence="5 6">DB2414S</strain>
    </source>
</reference>
<accession>A0A849HM29</accession>
<dbReference type="AlphaFoldDB" id="A0A849HM29"/>
<dbReference type="Gene3D" id="1.20.120.530">
    <property type="entry name" value="GntR ligand-binding domain-like"/>
    <property type="match status" value="1"/>
</dbReference>
<dbReference type="InterPro" id="IPR036390">
    <property type="entry name" value="WH_DNA-bd_sf"/>
</dbReference>
<evidence type="ECO:0000256" key="3">
    <source>
        <dbReference type="ARBA" id="ARBA00023163"/>
    </source>
</evidence>
<dbReference type="PROSITE" id="PS50949">
    <property type="entry name" value="HTH_GNTR"/>
    <property type="match status" value="1"/>
</dbReference>
<dbReference type="Proteomes" id="UP000588586">
    <property type="component" value="Unassembled WGS sequence"/>
</dbReference>
<name>A0A849HM29_9MICO</name>
<dbReference type="SMART" id="SM00895">
    <property type="entry name" value="FCD"/>
    <property type="match status" value="1"/>
</dbReference>
<dbReference type="CDD" id="cd07377">
    <property type="entry name" value="WHTH_GntR"/>
    <property type="match status" value="1"/>
</dbReference>
<gene>
    <name evidence="5" type="ORF">HJG52_17155</name>
</gene>
<evidence type="ECO:0000259" key="4">
    <source>
        <dbReference type="PROSITE" id="PS50949"/>
    </source>
</evidence>
<dbReference type="GO" id="GO:0003700">
    <property type="term" value="F:DNA-binding transcription factor activity"/>
    <property type="evidence" value="ECO:0007669"/>
    <property type="project" value="InterPro"/>
</dbReference>
<dbReference type="PANTHER" id="PTHR43537:SF49">
    <property type="entry name" value="TRANSCRIPTIONAL REGULATORY PROTEIN"/>
    <property type="match status" value="1"/>
</dbReference>
<dbReference type="InterPro" id="IPR000524">
    <property type="entry name" value="Tscrpt_reg_HTH_GntR"/>
</dbReference>
<dbReference type="SUPFAM" id="SSF48008">
    <property type="entry name" value="GntR ligand-binding domain-like"/>
    <property type="match status" value="1"/>
</dbReference>
<keyword evidence="6" id="KW-1185">Reference proteome</keyword>
<dbReference type="SMART" id="SM00345">
    <property type="entry name" value="HTH_GNTR"/>
    <property type="match status" value="1"/>
</dbReference>
<sequence>MTPQGLAPIGDKPDSLTDIVFQAIRDAVVTKALPPGGAVSEAKLAAQLNVSKTPVREALLRLRHVGLVERDGRGLRVARLSPDAIRNAYELRSSLEQASARYATIRATKAERAKILELAQASLSAADQGDGHGFRTRDDEFHRAVATACGNALLRESVEDALMLTAALRARDVPPSGDSIECAWEHVRIAEALRDGDAALAARGMAEHVEHVLQIVLRQLNSATTAAEQMTPQPS</sequence>
<evidence type="ECO:0000313" key="6">
    <source>
        <dbReference type="Proteomes" id="UP000588586"/>
    </source>
</evidence>
<organism evidence="5 6">
    <name type="scientific">Knoellia koreensis</name>
    <dbReference type="NCBI Taxonomy" id="2730921"/>
    <lineage>
        <taxon>Bacteria</taxon>
        <taxon>Bacillati</taxon>
        <taxon>Actinomycetota</taxon>
        <taxon>Actinomycetes</taxon>
        <taxon>Micrococcales</taxon>
        <taxon>Intrasporangiaceae</taxon>
        <taxon>Knoellia</taxon>
    </lineage>
</organism>
<feature type="domain" description="HTH gntR-type" evidence="4">
    <location>
        <begin position="14"/>
        <end position="80"/>
    </location>
</feature>
<dbReference type="Pfam" id="PF00392">
    <property type="entry name" value="GntR"/>
    <property type="match status" value="1"/>
</dbReference>